<sequence length="633" mass="68657">MTASAGPAQQDTAGTKKFLVLLMGSIGVVYGDIGTSPLYAFREALRPFSHDGISHNEVIGLISLMVWTLTIIVTFKYVLFLLRADNDGEGGTLSLLALLMKKTGRYMPVLFFAGIIGAALFIGDAMITPALSVMSAVEGLKLVTPALSGYVLPISAAMMVGLFAVQSRGTAAVSNFFGPITVLWFLAMAWGGILHIGDDYTILEALNPVNAVWFITHAGFVGLIVLGAVFLTVTGAEALYADLGHFGRKPIQVAWFILVFPSLALNYLGQGAFVLAHPEAAENPFYLMYPDWALLPVVLLATAATIIASQAVITGAFSLARQAVHLGFLPRLQITFTSETNTGQIYVPAVNTLLFVGVLVLIFTFGDSESLATAYGISVTGAMVVTTLMAFQFLRSVWKWSAVAAGAVLLPLLLLETVFLAANLLKIHDGGWVPVLLAATIMVIMWTWRKGSMILREKTARNDIPLETFIRSIEKKSDHAPVAVPGTAVFLTSVPDKTPAVLLHNIKHNHVLHEQNVILTVRTADTPYVPPASRIELVRISDRFLRLQITFGFMDDQNVSKALGLCKKAGFKFEIMQTSFYVGRRNLISDPNSGLPKWQDRLYIALAGIGIDPSDYFRLPANRVVELGEQVTI</sequence>
<evidence type="ECO:0000313" key="17">
    <source>
        <dbReference type="Proteomes" id="UP001139089"/>
    </source>
</evidence>
<evidence type="ECO:0000256" key="2">
    <source>
        <dbReference type="ARBA" id="ARBA00007019"/>
    </source>
</evidence>
<comment type="similarity">
    <text evidence="2 13">Belongs to the HAK/KUP transporter (TC 2.A.72) family.</text>
</comment>
<feature type="transmembrane region" description="Helical" evidence="13">
    <location>
        <begin position="176"/>
        <end position="197"/>
    </location>
</feature>
<dbReference type="InterPro" id="IPR053952">
    <property type="entry name" value="K_trans_C"/>
</dbReference>
<gene>
    <name evidence="13" type="primary">kup</name>
    <name evidence="16" type="ORF">LRX75_05685</name>
</gene>
<organism evidence="16 17">
    <name type="scientific">Rhizobium quercicola</name>
    <dbReference type="NCBI Taxonomy" id="2901226"/>
    <lineage>
        <taxon>Bacteria</taxon>
        <taxon>Pseudomonadati</taxon>
        <taxon>Pseudomonadota</taxon>
        <taxon>Alphaproteobacteria</taxon>
        <taxon>Hyphomicrobiales</taxon>
        <taxon>Rhizobiaceae</taxon>
        <taxon>Rhizobium/Agrobacterium group</taxon>
        <taxon>Rhizobium</taxon>
    </lineage>
</organism>
<dbReference type="GO" id="GO:0015079">
    <property type="term" value="F:potassium ion transmembrane transporter activity"/>
    <property type="evidence" value="ECO:0007669"/>
    <property type="project" value="UniProtKB-UniRule"/>
</dbReference>
<evidence type="ECO:0000259" key="14">
    <source>
        <dbReference type="Pfam" id="PF02705"/>
    </source>
</evidence>
<feature type="transmembrane region" description="Helical" evidence="13">
    <location>
        <begin position="18"/>
        <end position="39"/>
    </location>
</feature>
<feature type="transmembrane region" description="Helical" evidence="13">
    <location>
        <begin position="103"/>
        <end position="122"/>
    </location>
</feature>
<dbReference type="EMBL" id="JAJOZR010000003">
    <property type="protein sequence ID" value="MCD7108532.1"/>
    <property type="molecule type" value="Genomic_DNA"/>
</dbReference>
<feature type="transmembrane region" description="Helical" evidence="13">
    <location>
        <begin position="345"/>
        <end position="366"/>
    </location>
</feature>
<feature type="transmembrane region" description="Helical" evidence="13">
    <location>
        <begin position="253"/>
        <end position="273"/>
    </location>
</feature>
<proteinExistence type="inferred from homology"/>
<feature type="transmembrane region" description="Helical" evidence="13">
    <location>
        <begin position="59"/>
        <end position="82"/>
    </location>
</feature>
<dbReference type="Proteomes" id="UP001139089">
    <property type="component" value="Unassembled WGS sequence"/>
</dbReference>
<evidence type="ECO:0000256" key="12">
    <source>
        <dbReference type="ARBA" id="ARBA00023136"/>
    </source>
</evidence>
<feature type="transmembrane region" description="Helical" evidence="13">
    <location>
        <begin position="217"/>
        <end position="241"/>
    </location>
</feature>
<feature type="transmembrane region" description="Helical" evidence="13">
    <location>
        <begin position="431"/>
        <end position="448"/>
    </location>
</feature>
<evidence type="ECO:0000256" key="5">
    <source>
        <dbReference type="ARBA" id="ARBA00022519"/>
    </source>
</evidence>
<comment type="function">
    <text evidence="13">Transport of potassium into the cell. Likely operates as a K(+):H(+) symporter.</text>
</comment>
<keyword evidence="3 13" id="KW-0813">Transport</keyword>
<keyword evidence="7 13" id="KW-0812">Transmembrane</keyword>
<evidence type="ECO:0000313" key="16">
    <source>
        <dbReference type="EMBL" id="MCD7108532.1"/>
    </source>
</evidence>
<dbReference type="HAMAP" id="MF_01522">
    <property type="entry name" value="Kup"/>
    <property type="match status" value="1"/>
</dbReference>
<comment type="catalytic activity">
    <reaction evidence="13">
        <text>K(+)(in) + H(+)(in) = K(+)(out) + H(+)(out)</text>
        <dbReference type="Rhea" id="RHEA:28490"/>
        <dbReference type="ChEBI" id="CHEBI:15378"/>
        <dbReference type="ChEBI" id="CHEBI:29103"/>
    </reaction>
</comment>
<keyword evidence="9 13" id="KW-0630">Potassium</keyword>
<comment type="caution">
    <text evidence="16">The sequence shown here is derived from an EMBL/GenBank/DDBJ whole genome shotgun (WGS) entry which is preliminary data.</text>
</comment>
<feature type="domain" description="K+ potassium transporter integral membrane" evidence="14">
    <location>
        <begin position="22"/>
        <end position="471"/>
    </location>
</feature>
<reference evidence="16" key="1">
    <citation type="submission" date="2021-12" db="EMBL/GenBank/DDBJ databases">
        <authorList>
            <person name="Li Y."/>
        </authorList>
    </citation>
    <scope>NUCLEOTIDE SEQUENCE</scope>
    <source>
        <strain evidence="16">DKSPLA3</strain>
    </source>
</reference>
<evidence type="ECO:0000256" key="13">
    <source>
        <dbReference type="HAMAP-Rule" id="MF_01522"/>
    </source>
</evidence>
<evidence type="ECO:0000256" key="8">
    <source>
        <dbReference type="ARBA" id="ARBA00022847"/>
    </source>
</evidence>
<keyword evidence="4 13" id="KW-1003">Cell membrane</keyword>
<keyword evidence="6 13" id="KW-0633">Potassium transport</keyword>
<dbReference type="Pfam" id="PF22776">
    <property type="entry name" value="K_trans_C"/>
    <property type="match status" value="1"/>
</dbReference>
<evidence type="ECO:0000256" key="10">
    <source>
        <dbReference type="ARBA" id="ARBA00022989"/>
    </source>
</evidence>
<evidence type="ECO:0000256" key="9">
    <source>
        <dbReference type="ARBA" id="ARBA00022958"/>
    </source>
</evidence>
<feature type="transmembrane region" description="Helical" evidence="13">
    <location>
        <begin position="372"/>
        <end position="391"/>
    </location>
</feature>
<protein>
    <recommendedName>
        <fullName evidence="13">Probable potassium transport system protein Kup</fullName>
    </recommendedName>
</protein>
<keyword evidence="17" id="KW-1185">Reference proteome</keyword>
<keyword evidence="10 13" id="KW-1133">Transmembrane helix</keyword>
<accession>A0A9X1NNW3</accession>
<feature type="transmembrane region" description="Helical" evidence="13">
    <location>
        <begin position="403"/>
        <end position="425"/>
    </location>
</feature>
<name>A0A9X1NNW3_9HYPH</name>
<feature type="transmembrane region" description="Helical" evidence="13">
    <location>
        <begin position="142"/>
        <end position="164"/>
    </location>
</feature>
<feature type="domain" description="K+ potassium transporter C-terminal" evidence="15">
    <location>
        <begin position="485"/>
        <end position="633"/>
    </location>
</feature>
<keyword evidence="8 13" id="KW-0769">Symport</keyword>
<evidence type="ECO:0000256" key="7">
    <source>
        <dbReference type="ARBA" id="ARBA00022692"/>
    </source>
</evidence>
<comment type="subcellular location">
    <subcellularLocation>
        <location evidence="13">Cell membrane</location>
        <topology evidence="13">Multi-pass membrane protein</topology>
    </subcellularLocation>
    <subcellularLocation>
        <location evidence="1">Membrane</location>
        <topology evidence="1">Multi-pass membrane protein</topology>
    </subcellularLocation>
</comment>
<dbReference type="GO" id="GO:0005886">
    <property type="term" value="C:plasma membrane"/>
    <property type="evidence" value="ECO:0007669"/>
    <property type="project" value="UniProtKB-SubCell"/>
</dbReference>
<dbReference type="Pfam" id="PF02705">
    <property type="entry name" value="K_trans"/>
    <property type="match status" value="1"/>
</dbReference>
<evidence type="ECO:0000259" key="15">
    <source>
        <dbReference type="Pfam" id="PF22776"/>
    </source>
</evidence>
<dbReference type="InterPro" id="IPR003855">
    <property type="entry name" value="K+_transporter"/>
</dbReference>
<dbReference type="InterPro" id="IPR023051">
    <property type="entry name" value="Kup"/>
</dbReference>
<dbReference type="InterPro" id="IPR053951">
    <property type="entry name" value="K_trans_N"/>
</dbReference>
<evidence type="ECO:0000256" key="3">
    <source>
        <dbReference type="ARBA" id="ARBA00022448"/>
    </source>
</evidence>
<dbReference type="RefSeq" id="WP_113149203.1">
    <property type="nucleotide sequence ID" value="NZ_JAJOZR010000003.1"/>
</dbReference>
<keyword evidence="12 13" id="KW-0472">Membrane</keyword>
<dbReference type="GO" id="GO:0015293">
    <property type="term" value="F:symporter activity"/>
    <property type="evidence" value="ECO:0007669"/>
    <property type="project" value="UniProtKB-UniRule"/>
</dbReference>
<evidence type="ECO:0000256" key="1">
    <source>
        <dbReference type="ARBA" id="ARBA00004141"/>
    </source>
</evidence>
<keyword evidence="5" id="KW-0997">Cell inner membrane</keyword>
<feature type="transmembrane region" description="Helical" evidence="13">
    <location>
        <begin position="293"/>
        <end position="324"/>
    </location>
</feature>
<evidence type="ECO:0000256" key="11">
    <source>
        <dbReference type="ARBA" id="ARBA00023065"/>
    </source>
</evidence>
<dbReference type="AlphaFoldDB" id="A0A9X1NNW3"/>
<evidence type="ECO:0000256" key="4">
    <source>
        <dbReference type="ARBA" id="ARBA00022475"/>
    </source>
</evidence>
<keyword evidence="11 13" id="KW-0406">Ion transport</keyword>
<dbReference type="PANTHER" id="PTHR30540:SF79">
    <property type="entry name" value="LOW AFFINITY POTASSIUM TRANSPORT SYSTEM PROTEIN KUP"/>
    <property type="match status" value="1"/>
</dbReference>
<dbReference type="PANTHER" id="PTHR30540">
    <property type="entry name" value="OSMOTIC STRESS POTASSIUM TRANSPORTER"/>
    <property type="match status" value="1"/>
</dbReference>
<evidence type="ECO:0000256" key="6">
    <source>
        <dbReference type="ARBA" id="ARBA00022538"/>
    </source>
</evidence>